<dbReference type="HAMAP" id="MF_01401">
    <property type="entry name" value="MsrA"/>
    <property type="match status" value="1"/>
</dbReference>
<dbReference type="Proteomes" id="UP001247542">
    <property type="component" value="Unassembled WGS sequence"/>
</dbReference>
<dbReference type="GO" id="GO:0008113">
    <property type="term" value="F:peptide-methionine (S)-S-oxide reductase activity"/>
    <property type="evidence" value="ECO:0007669"/>
    <property type="project" value="UniProtKB-EC"/>
</dbReference>
<comment type="caution">
    <text evidence="7">The sequence shown here is derived from an EMBL/GenBank/DDBJ whole genome shotgun (WGS) entry which is preliminary data.</text>
</comment>
<evidence type="ECO:0000313" key="8">
    <source>
        <dbReference type="Proteomes" id="UP001247542"/>
    </source>
</evidence>
<dbReference type="InterPro" id="IPR050162">
    <property type="entry name" value="MsrA_MetSO_reductase"/>
</dbReference>
<evidence type="ECO:0000313" key="7">
    <source>
        <dbReference type="EMBL" id="MDT3767844.1"/>
    </source>
</evidence>
<dbReference type="Pfam" id="PF01625">
    <property type="entry name" value="PMSR"/>
    <property type="match status" value="1"/>
</dbReference>
<dbReference type="PANTHER" id="PTHR42799:SF2">
    <property type="entry name" value="MITOCHONDRIAL PEPTIDE METHIONINE SULFOXIDE REDUCTASE"/>
    <property type="match status" value="1"/>
</dbReference>
<name>A0ABU3IBU1_9ACTO</name>
<accession>A0ABU3IBU1</accession>
<dbReference type="SUPFAM" id="SSF55068">
    <property type="entry name" value="Peptide methionine sulfoxide reductase"/>
    <property type="match status" value="1"/>
</dbReference>
<dbReference type="Gene3D" id="3.30.1060.10">
    <property type="entry name" value="Peptide methionine sulphoxide reductase MsrA"/>
    <property type="match status" value="1"/>
</dbReference>
<sequence>MATREGSIPGTDRPVNATPGNHPVLGTPIDGPWADPHEILYVGMGCFWGVERIFWNVDGVIATAAGYMGGTTKNPTYREVCTGATGHAEVVRVVYDPTQVSAAQLMKVFWENHDPTQADRQGNDIGGQYRSCVFCTTDGQLQAAQKTRDAFQKVLADAGHGQITTEITTSTEAGPFYLAEGSHQAYLHHVPGGYCNHGPNGMTCPIGII</sequence>
<keyword evidence="1 4" id="KW-0560">Oxidoreductase</keyword>
<feature type="domain" description="Peptide methionine sulphoxide reductase MsrA" evidence="6">
    <location>
        <begin position="41"/>
        <end position="196"/>
    </location>
</feature>
<keyword evidence="8" id="KW-1185">Reference proteome</keyword>
<evidence type="ECO:0000259" key="6">
    <source>
        <dbReference type="Pfam" id="PF01625"/>
    </source>
</evidence>
<comment type="catalytic activity">
    <reaction evidence="2 4">
        <text>L-methionyl-[protein] + [thioredoxin]-disulfide + H2O = L-methionyl-(S)-S-oxide-[protein] + [thioredoxin]-dithiol</text>
        <dbReference type="Rhea" id="RHEA:14217"/>
        <dbReference type="Rhea" id="RHEA-COMP:10698"/>
        <dbReference type="Rhea" id="RHEA-COMP:10700"/>
        <dbReference type="Rhea" id="RHEA-COMP:12313"/>
        <dbReference type="Rhea" id="RHEA-COMP:12315"/>
        <dbReference type="ChEBI" id="CHEBI:15377"/>
        <dbReference type="ChEBI" id="CHEBI:16044"/>
        <dbReference type="ChEBI" id="CHEBI:29950"/>
        <dbReference type="ChEBI" id="CHEBI:44120"/>
        <dbReference type="ChEBI" id="CHEBI:50058"/>
        <dbReference type="EC" id="1.8.4.11"/>
    </reaction>
</comment>
<evidence type="ECO:0000256" key="4">
    <source>
        <dbReference type="HAMAP-Rule" id="MF_01401"/>
    </source>
</evidence>
<dbReference type="InterPro" id="IPR002569">
    <property type="entry name" value="Met_Sox_Rdtase_MsrA_dom"/>
</dbReference>
<feature type="active site" evidence="4">
    <location>
        <position position="46"/>
    </location>
</feature>
<evidence type="ECO:0000256" key="2">
    <source>
        <dbReference type="ARBA" id="ARBA00047806"/>
    </source>
</evidence>
<feature type="region of interest" description="Disordered" evidence="5">
    <location>
        <begin position="1"/>
        <end position="20"/>
    </location>
</feature>
<organism evidence="7 8">
    <name type="scientific">Gleimia hominis</name>
    <dbReference type="NCBI Taxonomy" id="595468"/>
    <lineage>
        <taxon>Bacteria</taxon>
        <taxon>Bacillati</taxon>
        <taxon>Actinomycetota</taxon>
        <taxon>Actinomycetes</taxon>
        <taxon>Actinomycetales</taxon>
        <taxon>Actinomycetaceae</taxon>
        <taxon>Gleimia</taxon>
    </lineage>
</organism>
<protein>
    <recommendedName>
        <fullName evidence="4">Peptide methionine sulfoxide reductase MsrA</fullName>
        <shortName evidence="4">Protein-methionine-S-oxide reductase</shortName>
        <ecNumber evidence="4">1.8.4.11</ecNumber>
    </recommendedName>
    <alternativeName>
        <fullName evidence="4">Peptide-methionine (S)-S-oxide reductase</fullName>
        <shortName evidence="4">Peptide Met(O) reductase</shortName>
    </alternativeName>
</protein>
<comment type="catalytic activity">
    <reaction evidence="3 4">
        <text>[thioredoxin]-disulfide + L-methionine + H2O = L-methionine (S)-S-oxide + [thioredoxin]-dithiol</text>
        <dbReference type="Rhea" id="RHEA:19993"/>
        <dbReference type="Rhea" id="RHEA-COMP:10698"/>
        <dbReference type="Rhea" id="RHEA-COMP:10700"/>
        <dbReference type="ChEBI" id="CHEBI:15377"/>
        <dbReference type="ChEBI" id="CHEBI:29950"/>
        <dbReference type="ChEBI" id="CHEBI:50058"/>
        <dbReference type="ChEBI" id="CHEBI:57844"/>
        <dbReference type="ChEBI" id="CHEBI:58772"/>
        <dbReference type="EC" id="1.8.4.11"/>
    </reaction>
</comment>
<dbReference type="PANTHER" id="PTHR42799">
    <property type="entry name" value="MITOCHONDRIAL PEPTIDE METHIONINE SULFOXIDE REDUCTASE"/>
    <property type="match status" value="1"/>
</dbReference>
<dbReference type="RefSeq" id="WP_313273956.1">
    <property type="nucleotide sequence ID" value="NZ_JASXSX010000002.1"/>
</dbReference>
<dbReference type="InterPro" id="IPR036509">
    <property type="entry name" value="Met_Sox_Rdtase_MsrA_sf"/>
</dbReference>
<evidence type="ECO:0000256" key="3">
    <source>
        <dbReference type="ARBA" id="ARBA00048782"/>
    </source>
</evidence>
<evidence type="ECO:0000256" key="5">
    <source>
        <dbReference type="SAM" id="MobiDB-lite"/>
    </source>
</evidence>
<proteinExistence type="inferred from homology"/>
<gene>
    <name evidence="4 7" type="primary">msrA</name>
    <name evidence="7" type="ORF">QS713_07195</name>
</gene>
<comment type="function">
    <text evidence="4">Has an important function as a repair enzyme for proteins that have been inactivated by oxidation. Catalyzes the reversible oxidation-reduction of methionine sulfoxide in proteins to methionine.</text>
</comment>
<dbReference type="EC" id="1.8.4.11" evidence="4"/>
<reference evidence="7 8" key="1">
    <citation type="submission" date="2023-06" db="EMBL/GenBank/DDBJ databases">
        <title>Draft genome sequence of Gleimia hominis type strain CCUG 57540T.</title>
        <authorList>
            <person name="Salva-Serra F."/>
            <person name="Cardew S."/>
            <person name="Jensie Markopoulos S."/>
            <person name="Ohlen M."/>
            <person name="Inganas E."/>
            <person name="Svensson-Stadler L."/>
            <person name="Moore E.R.B."/>
        </authorList>
    </citation>
    <scope>NUCLEOTIDE SEQUENCE [LARGE SCALE GENOMIC DNA]</scope>
    <source>
        <strain evidence="7 8">CCUG 57540</strain>
    </source>
</reference>
<evidence type="ECO:0000256" key="1">
    <source>
        <dbReference type="ARBA" id="ARBA00023002"/>
    </source>
</evidence>
<dbReference type="NCBIfam" id="TIGR00401">
    <property type="entry name" value="msrA"/>
    <property type="match status" value="1"/>
</dbReference>
<comment type="similarity">
    <text evidence="4">Belongs to the MsrA Met sulfoxide reductase family.</text>
</comment>
<dbReference type="EMBL" id="JASXSX010000002">
    <property type="protein sequence ID" value="MDT3767844.1"/>
    <property type="molecule type" value="Genomic_DNA"/>
</dbReference>